<reference evidence="1" key="1">
    <citation type="submission" date="2022-08" db="EMBL/GenBank/DDBJ databases">
        <title>Genome Sequence of Lecanicillium fungicola.</title>
        <authorList>
            <person name="Buettner E."/>
        </authorList>
    </citation>
    <scope>NUCLEOTIDE SEQUENCE</scope>
    <source>
        <strain evidence="1">Babe33</strain>
    </source>
</reference>
<dbReference type="EMBL" id="JANJQO010000781">
    <property type="protein sequence ID" value="KAJ2974830.1"/>
    <property type="molecule type" value="Genomic_DNA"/>
</dbReference>
<comment type="caution">
    <text evidence="1">The sequence shown here is derived from an EMBL/GenBank/DDBJ whole genome shotgun (WGS) entry which is preliminary data.</text>
</comment>
<sequence length="454" mass="49769">MRIICPGPRTGAFFVHAKADAGSPSQVSHPLAGNVHDALMRMPPPPVSAVDACRADAFDQLFVSHFIDSFGLRRNTATGPTWLERLPALLSVSGGSVLSRASIRSASMLSYGTWAHDEAVRTESFRWYASALAQLSLSIAEGKLSNAGTVEMRVCAAVMLIHFETWAGTSHNAWLHHVKGAASLLEAAGPEACRKGFMQSVFSHMRFQIFIATMHENKLHAFAEDRWLDIPFRDQGKTFFDELVDALFLVQQCLFVTQKQIELLQAKNKEAAATVKNFVINASRLLSEWHVKYAPFLQSSFFIEISRQIDAASLQSTALSHSNNPQLLASRVPEASLISLFHAARLIIAQISSATTAGVPDTAEDDTRVILCATDFVSQYNSSGPGSKLRPFMMLPGLKIVSLWSPLDEARTAALAQLLDHKFLNSPMADIALTPEGYFSMAAKGILNIHREFL</sequence>
<proteinExistence type="predicted"/>
<organism evidence="1 2">
    <name type="scientific">Zarea fungicola</name>
    <dbReference type="NCBI Taxonomy" id="93591"/>
    <lineage>
        <taxon>Eukaryota</taxon>
        <taxon>Fungi</taxon>
        <taxon>Dikarya</taxon>
        <taxon>Ascomycota</taxon>
        <taxon>Pezizomycotina</taxon>
        <taxon>Sordariomycetes</taxon>
        <taxon>Hypocreomycetidae</taxon>
        <taxon>Hypocreales</taxon>
        <taxon>Cordycipitaceae</taxon>
        <taxon>Zarea</taxon>
    </lineage>
</organism>
<keyword evidence="2" id="KW-1185">Reference proteome</keyword>
<evidence type="ECO:0000313" key="1">
    <source>
        <dbReference type="EMBL" id="KAJ2974830.1"/>
    </source>
</evidence>
<dbReference type="Proteomes" id="UP001143910">
    <property type="component" value="Unassembled WGS sequence"/>
</dbReference>
<gene>
    <name evidence="1" type="ORF">NQ176_g5850</name>
</gene>
<evidence type="ECO:0000313" key="2">
    <source>
        <dbReference type="Proteomes" id="UP001143910"/>
    </source>
</evidence>
<protein>
    <submittedName>
        <fullName evidence="1">Uncharacterized protein</fullName>
    </submittedName>
</protein>
<accession>A0ACC1N6V8</accession>
<name>A0ACC1N6V8_9HYPO</name>